<keyword evidence="2" id="KW-1185">Reference proteome</keyword>
<accession>A0A2R8C8B5</accession>
<reference evidence="2" key="1">
    <citation type="submission" date="2018-03" db="EMBL/GenBank/DDBJ databases">
        <authorList>
            <person name="Rodrigo-Torres L."/>
            <person name="Arahal R. D."/>
            <person name="Lucena T."/>
        </authorList>
    </citation>
    <scope>NUCLEOTIDE SEQUENCE [LARGE SCALE GENOMIC DNA]</scope>
    <source>
        <strain evidence="2">CECT 7615</strain>
    </source>
</reference>
<evidence type="ECO:0000313" key="1">
    <source>
        <dbReference type="EMBL" id="SPJ28665.1"/>
    </source>
</evidence>
<dbReference type="Proteomes" id="UP000244898">
    <property type="component" value="Unassembled WGS sequence"/>
</dbReference>
<organism evidence="1 2">
    <name type="scientific">Falsiruegeria mediterranea M17</name>
    <dbReference type="NCBI Taxonomy" id="1200281"/>
    <lineage>
        <taxon>Bacteria</taxon>
        <taxon>Pseudomonadati</taxon>
        <taxon>Pseudomonadota</taxon>
        <taxon>Alphaproteobacteria</taxon>
        <taxon>Rhodobacterales</taxon>
        <taxon>Roseobacteraceae</taxon>
        <taxon>Falsiruegeria</taxon>
    </lineage>
</organism>
<name>A0A2R8C8B5_9RHOB</name>
<dbReference type="AlphaFoldDB" id="A0A2R8C8B5"/>
<proteinExistence type="predicted"/>
<dbReference type="EMBL" id="ONZG01000005">
    <property type="protein sequence ID" value="SPJ28665.1"/>
    <property type="molecule type" value="Genomic_DNA"/>
</dbReference>
<evidence type="ECO:0000313" key="2">
    <source>
        <dbReference type="Proteomes" id="UP000244898"/>
    </source>
</evidence>
<gene>
    <name evidence="1" type="ORF">TRM7615_02168</name>
</gene>
<sequence length="80" mass="8940">MGHPALAAYDGETLSHDRIEPDRSLMRADAVYTMREAAAFTRLKSAELRELLDRINIKPFKLKGSELVKGTDVLRALEAV</sequence>
<protein>
    <submittedName>
        <fullName evidence="1">Uncharacterized protein</fullName>
    </submittedName>
</protein>
<dbReference type="RefSeq" id="WP_108787334.1">
    <property type="nucleotide sequence ID" value="NZ_ONZG01000005.1"/>
</dbReference>